<name>A0A8J5K8A5_HOMAM</name>
<evidence type="ECO:0000313" key="2">
    <source>
        <dbReference type="Proteomes" id="UP000747542"/>
    </source>
</evidence>
<keyword evidence="2" id="KW-1185">Reference proteome</keyword>
<dbReference type="Proteomes" id="UP000747542">
    <property type="component" value="Unassembled WGS sequence"/>
</dbReference>
<sequence>MPPMPVGWRASPESSWLPPPLLPQPISLVVVESKAFHLSLPC</sequence>
<organism evidence="1 2">
    <name type="scientific">Homarus americanus</name>
    <name type="common">American lobster</name>
    <dbReference type="NCBI Taxonomy" id="6706"/>
    <lineage>
        <taxon>Eukaryota</taxon>
        <taxon>Metazoa</taxon>
        <taxon>Ecdysozoa</taxon>
        <taxon>Arthropoda</taxon>
        <taxon>Crustacea</taxon>
        <taxon>Multicrustacea</taxon>
        <taxon>Malacostraca</taxon>
        <taxon>Eumalacostraca</taxon>
        <taxon>Eucarida</taxon>
        <taxon>Decapoda</taxon>
        <taxon>Pleocyemata</taxon>
        <taxon>Astacidea</taxon>
        <taxon>Nephropoidea</taxon>
        <taxon>Nephropidae</taxon>
        <taxon>Homarus</taxon>
    </lineage>
</organism>
<dbReference type="EMBL" id="JAHLQT010017535">
    <property type="protein sequence ID" value="KAG7169289.1"/>
    <property type="molecule type" value="Genomic_DNA"/>
</dbReference>
<protein>
    <submittedName>
        <fullName evidence="1">Uncharacterized protein</fullName>
    </submittedName>
</protein>
<comment type="caution">
    <text evidence="1">The sequence shown here is derived from an EMBL/GenBank/DDBJ whole genome shotgun (WGS) entry which is preliminary data.</text>
</comment>
<accession>A0A8J5K8A5</accession>
<dbReference type="AlphaFoldDB" id="A0A8J5K8A5"/>
<evidence type="ECO:0000313" key="1">
    <source>
        <dbReference type="EMBL" id="KAG7169289.1"/>
    </source>
</evidence>
<gene>
    <name evidence="1" type="ORF">Hamer_G022251</name>
</gene>
<proteinExistence type="predicted"/>
<reference evidence="1" key="1">
    <citation type="journal article" date="2021" name="Sci. Adv.">
        <title>The American lobster genome reveals insights on longevity, neural, and immune adaptations.</title>
        <authorList>
            <person name="Polinski J.M."/>
            <person name="Zimin A.V."/>
            <person name="Clark K.F."/>
            <person name="Kohn A.B."/>
            <person name="Sadowski N."/>
            <person name="Timp W."/>
            <person name="Ptitsyn A."/>
            <person name="Khanna P."/>
            <person name="Romanova D.Y."/>
            <person name="Williams P."/>
            <person name="Greenwood S.J."/>
            <person name="Moroz L.L."/>
            <person name="Walt D.R."/>
            <person name="Bodnar A.G."/>
        </authorList>
    </citation>
    <scope>NUCLEOTIDE SEQUENCE</scope>
    <source>
        <strain evidence="1">GMGI-L3</strain>
    </source>
</reference>